<dbReference type="InterPro" id="IPR051309">
    <property type="entry name" value="ABCF_ATPase"/>
</dbReference>
<accession>A0A1W1CG33</accession>
<keyword evidence="3" id="KW-0175">Coiled coil</keyword>
<dbReference type="CDD" id="cd03221">
    <property type="entry name" value="ABCF_EF-3"/>
    <property type="match status" value="2"/>
</dbReference>
<organism evidence="5">
    <name type="scientific">hydrothermal vent metagenome</name>
    <dbReference type="NCBI Taxonomy" id="652676"/>
    <lineage>
        <taxon>unclassified sequences</taxon>
        <taxon>metagenomes</taxon>
        <taxon>ecological metagenomes</taxon>
    </lineage>
</organism>
<dbReference type="Pfam" id="PF16326">
    <property type="entry name" value="ABC_tran_CTD"/>
    <property type="match status" value="1"/>
</dbReference>
<evidence type="ECO:0000313" key="5">
    <source>
        <dbReference type="EMBL" id="SFV64715.1"/>
    </source>
</evidence>
<dbReference type="InterPro" id="IPR032524">
    <property type="entry name" value="ABC_tran_C"/>
</dbReference>
<proteinExistence type="predicted"/>
<evidence type="ECO:0000256" key="2">
    <source>
        <dbReference type="ARBA" id="ARBA00022840"/>
    </source>
</evidence>
<dbReference type="Pfam" id="PF00005">
    <property type="entry name" value="ABC_tran"/>
    <property type="match status" value="2"/>
</dbReference>
<dbReference type="PANTHER" id="PTHR42855:SF1">
    <property type="entry name" value="ABC TRANSPORTER DOMAIN-CONTAINING PROTEIN"/>
    <property type="match status" value="1"/>
</dbReference>
<feature type="domain" description="ABC transporter" evidence="4">
    <location>
        <begin position="332"/>
        <end position="549"/>
    </location>
</feature>
<gene>
    <name evidence="5" type="ORF">MNB_SV-10-373</name>
</gene>
<feature type="domain" description="ABC transporter" evidence="4">
    <location>
        <begin position="4"/>
        <end position="256"/>
    </location>
</feature>
<dbReference type="PROSITE" id="PS00211">
    <property type="entry name" value="ABC_TRANSPORTER_1"/>
    <property type="match status" value="2"/>
</dbReference>
<dbReference type="InterPro" id="IPR017871">
    <property type="entry name" value="ABC_transporter-like_CS"/>
</dbReference>
<dbReference type="GO" id="GO:0005524">
    <property type="term" value="F:ATP binding"/>
    <property type="evidence" value="ECO:0007669"/>
    <property type="project" value="UniProtKB-KW"/>
</dbReference>
<dbReference type="PANTHER" id="PTHR42855">
    <property type="entry name" value="ABC TRANSPORTER ATP-BINDING SUBUNIT"/>
    <property type="match status" value="1"/>
</dbReference>
<dbReference type="Gene3D" id="3.40.50.300">
    <property type="entry name" value="P-loop containing nucleotide triphosphate hydrolases"/>
    <property type="match status" value="2"/>
</dbReference>
<feature type="coiled-coil region" evidence="3">
    <location>
        <begin position="80"/>
        <end position="114"/>
    </location>
</feature>
<dbReference type="InterPro" id="IPR003593">
    <property type="entry name" value="AAA+_ATPase"/>
</dbReference>
<dbReference type="SUPFAM" id="SSF52540">
    <property type="entry name" value="P-loop containing nucleoside triphosphate hydrolases"/>
    <property type="match status" value="2"/>
</dbReference>
<dbReference type="Gene3D" id="1.10.287.380">
    <property type="entry name" value="Valyl-tRNA synthetase, C-terminal domain"/>
    <property type="match status" value="1"/>
</dbReference>
<evidence type="ECO:0000259" key="4">
    <source>
        <dbReference type="PROSITE" id="PS50893"/>
    </source>
</evidence>
<dbReference type="InterPro" id="IPR037118">
    <property type="entry name" value="Val-tRNA_synth_C_sf"/>
</dbReference>
<evidence type="ECO:0000256" key="3">
    <source>
        <dbReference type="SAM" id="Coils"/>
    </source>
</evidence>
<name>A0A1W1CG33_9ZZZZ</name>
<dbReference type="NCBIfam" id="NF000355">
    <property type="entry name" value="ribo_prot_ABC_F"/>
    <property type="match status" value="1"/>
</dbReference>
<dbReference type="SMART" id="SM00382">
    <property type="entry name" value="AAA"/>
    <property type="match status" value="2"/>
</dbReference>
<dbReference type="InterPro" id="IPR003439">
    <property type="entry name" value="ABC_transporter-like_ATP-bd"/>
</dbReference>
<dbReference type="GO" id="GO:0016887">
    <property type="term" value="F:ATP hydrolysis activity"/>
    <property type="evidence" value="ECO:0007669"/>
    <property type="project" value="InterPro"/>
</dbReference>
<dbReference type="InterPro" id="IPR027417">
    <property type="entry name" value="P-loop_NTPase"/>
</dbReference>
<dbReference type="EMBL" id="FPHL01000037">
    <property type="protein sequence ID" value="SFV64715.1"/>
    <property type="molecule type" value="Genomic_DNA"/>
</dbReference>
<evidence type="ECO:0000256" key="1">
    <source>
        <dbReference type="ARBA" id="ARBA00022741"/>
    </source>
</evidence>
<keyword evidence="1" id="KW-0547">Nucleotide-binding</keyword>
<dbReference type="Pfam" id="PF12848">
    <property type="entry name" value="ABC_tran_Xtn"/>
    <property type="match status" value="1"/>
</dbReference>
<protein>
    <submittedName>
        <fullName evidence="5">COG0488: ATPase components of ABC transporters with duplicated ATPase domains</fullName>
    </submittedName>
</protein>
<dbReference type="AlphaFoldDB" id="A0A1W1CG33"/>
<dbReference type="GO" id="GO:0003677">
    <property type="term" value="F:DNA binding"/>
    <property type="evidence" value="ECO:0007669"/>
    <property type="project" value="InterPro"/>
</dbReference>
<keyword evidence="2" id="KW-0067">ATP-binding</keyword>
<dbReference type="PROSITE" id="PS50893">
    <property type="entry name" value="ABC_TRANSPORTER_2"/>
    <property type="match status" value="2"/>
</dbReference>
<dbReference type="FunFam" id="3.40.50.300:FF:000011">
    <property type="entry name" value="Putative ABC transporter ATP-binding component"/>
    <property type="match status" value="1"/>
</dbReference>
<dbReference type="InterPro" id="IPR032781">
    <property type="entry name" value="ABC_tran_Xtn"/>
</dbReference>
<sequence>MALIDLFDIKKQYDVKLLLNGVDFHLNEGERVAIVGKNGCGKSTLMKIALGEEEPTDGKRIIDRSIQIEMLSQQPTFDPALNVKEAIENELTELKEAKEKYDALSLQVAEHFEDKQLLGKFEKITAYLDHHNAWSLDDKIERVLQEFKLKEYENRLVISLSGGEQRRVALASLILKKPDVLLLDEPTNHLDVYMVEFLEEILLKEKFTLLFISHDRHFIDTIATRVIEVENQNLVSYRGGYRDYLEQKEARMQALAKQHENLLKLLKHEEEWLGKSVRAREKRNQGRKRRVFELRDQAKSNPTLIRKMQLELEREKKHFNREQSVSRKKMLFEIENLNYTIADKKLIIDFTTRILQRDRIAIVGVNGAGKSTLLRLLLGRIKPDSGSIKKGDFSIGYFDQHREMLNDDETLIGTFCPDGGDHIDVRGKSMHVYAYLKLFLFPEEFLNKKISQLSGGEKNRVALALLFTKNVDCLILDEPTNDLDIPTINILEEQLLNFPGALIFVSHDRYFVDKIASKLYIFKGNGVIEESYQSYSEYLEIEKEIKELEKMEKDLSSKAKEEAEAAPKKKQTKLSYKDQRDLDILPGEIETLEAKMDELNACLGNPECYQEKGLTQLSEALAEVEKVYEEKSERYLEVLELAESFENPM</sequence>
<reference evidence="5" key="1">
    <citation type="submission" date="2016-10" db="EMBL/GenBank/DDBJ databases">
        <authorList>
            <person name="de Groot N.N."/>
        </authorList>
    </citation>
    <scope>NUCLEOTIDE SEQUENCE</scope>
</reference>
<feature type="coiled-coil region" evidence="3">
    <location>
        <begin position="538"/>
        <end position="565"/>
    </location>
</feature>